<dbReference type="EMBL" id="JBIGHV010000043">
    <property type="protein sequence ID" value="MFG6433935.1"/>
    <property type="molecule type" value="Genomic_DNA"/>
</dbReference>
<comment type="caution">
    <text evidence="1">The sequence shown here is derived from an EMBL/GenBank/DDBJ whole genome shotgun (WGS) entry which is preliminary data.</text>
</comment>
<protein>
    <submittedName>
        <fullName evidence="1">Uncharacterized protein</fullName>
    </submittedName>
</protein>
<evidence type="ECO:0000313" key="2">
    <source>
        <dbReference type="Proteomes" id="UP001606210"/>
    </source>
</evidence>
<organism evidence="1 2">
    <name type="scientific">Pelomonas parva</name>
    <dbReference type="NCBI Taxonomy" id="3299032"/>
    <lineage>
        <taxon>Bacteria</taxon>
        <taxon>Pseudomonadati</taxon>
        <taxon>Pseudomonadota</taxon>
        <taxon>Betaproteobacteria</taxon>
        <taxon>Burkholderiales</taxon>
        <taxon>Sphaerotilaceae</taxon>
        <taxon>Roseateles</taxon>
    </lineage>
</organism>
<keyword evidence="2" id="KW-1185">Reference proteome</keyword>
<sequence length="82" mass="8451">MTRALQVQYLIAGSTFLTPTSSGATYSAGNLAAPWPAASLTDTLTVRAYAKLAGGIGALTSVVVDGIQVAQFEVKSTVPQDY</sequence>
<accession>A0ABW7FDM1</accession>
<evidence type="ECO:0000313" key="1">
    <source>
        <dbReference type="EMBL" id="MFG6433935.1"/>
    </source>
</evidence>
<gene>
    <name evidence="1" type="ORF">ACG00Y_28840</name>
</gene>
<dbReference type="Proteomes" id="UP001606210">
    <property type="component" value="Unassembled WGS sequence"/>
</dbReference>
<reference evidence="1 2" key="1">
    <citation type="submission" date="2024-08" db="EMBL/GenBank/DDBJ databases">
        <authorList>
            <person name="Lu H."/>
        </authorList>
    </citation>
    <scope>NUCLEOTIDE SEQUENCE [LARGE SCALE GENOMIC DNA]</scope>
    <source>
        <strain evidence="1 2">LYH14W</strain>
    </source>
</reference>
<name>A0ABW7FDM1_9BURK</name>
<feature type="non-terminal residue" evidence="1">
    <location>
        <position position="82"/>
    </location>
</feature>
<proteinExistence type="predicted"/>